<dbReference type="AlphaFoldDB" id="A0A939B8G2"/>
<dbReference type="Proteomes" id="UP000706891">
    <property type="component" value="Unassembled WGS sequence"/>
</dbReference>
<keyword evidence="2" id="KW-1133">Transmembrane helix</keyword>
<protein>
    <submittedName>
        <fullName evidence="3">Uncharacterized protein</fullName>
    </submittedName>
</protein>
<feature type="region of interest" description="Disordered" evidence="1">
    <location>
        <begin position="1"/>
        <end position="20"/>
    </location>
</feature>
<comment type="caution">
    <text evidence="3">The sequence shown here is derived from an EMBL/GenBank/DDBJ whole genome shotgun (WGS) entry which is preliminary data.</text>
</comment>
<sequence>MSQRSKVRHAQREAREEKQAKKVVTWIFAALIVLAVIFIAAAMFM</sequence>
<gene>
    <name evidence="3" type="ORF">H6A34_13085</name>
</gene>
<keyword evidence="4" id="KW-1185">Reference proteome</keyword>
<dbReference type="RefSeq" id="WP_021947895.1">
    <property type="nucleotide sequence ID" value="NZ_JACJJG010000130.1"/>
</dbReference>
<reference evidence="3" key="1">
    <citation type="submission" date="2020-08" db="EMBL/GenBank/DDBJ databases">
        <authorList>
            <person name="Cejkova D."/>
            <person name="Kubasova T."/>
            <person name="Jahodarova E."/>
            <person name="Rychlik I."/>
        </authorList>
    </citation>
    <scope>NUCLEOTIDE SEQUENCE</scope>
    <source>
        <strain evidence="3">An824</strain>
    </source>
</reference>
<reference evidence="3" key="2">
    <citation type="journal article" date="2021" name="Sci. Rep.">
        <title>The distribution of antibiotic resistance genes in chicken gut microbiota commensals.</title>
        <authorList>
            <person name="Juricova H."/>
            <person name="Matiasovicova J."/>
            <person name="Kubasova T."/>
            <person name="Cejkova D."/>
            <person name="Rychlik I."/>
        </authorList>
    </citation>
    <scope>NUCLEOTIDE SEQUENCE</scope>
    <source>
        <strain evidence="3">An824</strain>
    </source>
</reference>
<organism evidence="3 4">
    <name type="scientific">Marseilla massiliensis</name>
    <dbReference type="NCBI Taxonomy" id="1841864"/>
    <lineage>
        <taxon>Bacteria</taxon>
        <taxon>Pseudomonadati</taxon>
        <taxon>Bacteroidota</taxon>
        <taxon>Bacteroidia</taxon>
        <taxon>Bacteroidales</taxon>
        <taxon>Prevotellaceae</taxon>
        <taxon>Marseilla</taxon>
    </lineage>
</organism>
<evidence type="ECO:0000256" key="2">
    <source>
        <dbReference type="SAM" id="Phobius"/>
    </source>
</evidence>
<evidence type="ECO:0000313" key="4">
    <source>
        <dbReference type="Proteomes" id="UP000706891"/>
    </source>
</evidence>
<dbReference type="EMBL" id="JACJJG010000130">
    <property type="protein sequence ID" value="MBM6674801.1"/>
    <property type="molecule type" value="Genomic_DNA"/>
</dbReference>
<feature type="compositionally biased region" description="Basic and acidic residues" evidence="1">
    <location>
        <begin position="10"/>
        <end position="20"/>
    </location>
</feature>
<name>A0A939B8G2_9BACT</name>
<feature type="transmembrane region" description="Helical" evidence="2">
    <location>
        <begin position="23"/>
        <end position="44"/>
    </location>
</feature>
<keyword evidence="2" id="KW-0812">Transmembrane</keyword>
<evidence type="ECO:0000256" key="1">
    <source>
        <dbReference type="SAM" id="MobiDB-lite"/>
    </source>
</evidence>
<proteinExistence type="predicted"/>
<accession>A0A939B8G2</accession>
<keyword evidence="2" id="KW-0472">Membrane</keyword>
<evidence type="ECO:0000313" key="3">
    <source>
        <dbReference type="EMBL" id="MBM6674801.1"/>
    </source>
</evidence>